<sequence length="129" mass="15099">METASISEERTYNTTRRGISRLERNTSKTRRNTGKSLIMEKGKVVPDRKPIELSTCRLKCAERITTAEQTHCFDRDRRAAFVSKLVMILPKKSQKTGSRTLNRHCYCKYMLEKLSNEKKPVCKEFFVNY</sequence>
<dbReference type="Proteomes" id="UP001153954">
    <property type="component" value="Unassembled WGS sequence"/>
</dbReference>
<feature type="compositionally biased region" description="Polar residues" evidence="1">
    <location>
        <begin position="1"/>
        <end position="17"/>
    </location>
</feature>
<evidence type="ECO:0000313" key="3">
    <source>
        <dbReference type="Proteomes" id="UP001153954"/>
    </source>
</evidence>
<feature type="region of interest" description="Disordered" evidence="1">
    <location>
        <begin position="1"/>
        <end position="33"/>
    </location>
</feature>
<evidence type="ECO:0000256" key="1">
    <source>
        <dbReference type="SAM" id="MobiDB-lite"/>
    </source>
</evidence>
<gene>
    <name evidence="2" type="ORF">EEDITHA_LOCUS4711</name>
</gene>
<accession>A0AAU9TN23</accession>
<protein>
    <submittedName>
        <fullName evidence="2">Uncharacterized protein</fullName>
    </submittedName>
</protein>
<comment type="caution">
    <text evidence="2">The sequence shown here is derived from an EMBL/GenBank/DDBJ whole genome shotgun (WGS) entry which is preliminary data.</text>
</comment>
<dbReference type="AlphaFoldDB" id="A0AAU9TN23"/>
<evidence type="ECO:0000313" key="2">
    <source>
        <dbReference type="EMBL" id="CAH2088561.1"/>
    </source>
</evidence>
<dbReference type="EMBL" id="CAKOGL010000007">
    <property type="protein sequence ID" value="CAH2088561.1"/>
    <property type="molecule type" value="Genomic_DNA"/>
</dbReference>
<organism evidence="2 3">
    <name type="scientific">Euphydryas editha</name>
    <name type="common">Edith's checkerspot</name>
    <dbReference type="NCBI Taxonomy" id="104508"/>
    <lineage>
        <taxon>Eukaryota</taxon>
        <taxon>Metazoa</taxon>
        <taxon>Ecdysozoa</taxon>
        <taxon>Arthropoda</taxon>
        <taxon>Hexapoda</taxon>
        <taxon>Insecta</taxon>
        <taxon>Pterygota</taxon>
        <taxon>Neoptera</taxon>
        <taxon>Endopterygota</taxon>
        <taxon>Lepidoptera</taxon>
        <taxon>Glossata</taxon>
        <taxon>Ditrysia</taxon>
        <taxon>Papilionoidea</taxon>
        <taxon>Nymphalidae</taxon>
        <taxon>Nymphalinae</taxon>
        <taxon>Euphydryas</taxon>
    </lineage>
</organism>
<proteinExistence type="predicted"/>
<keyword evidence="3" id="KW-1185">Reference proteome</keyword>
<reference evidence="2" key="1">
    <citation type="submission" date="2022-03" db="EMBL/GenBank/DDBJ databases">
        <authorList>
            <person name="Tunstrom K."/>
        </authorList>
    </citation>
    <scope>NUCLEOTIDE SEQUENCE</scope>
</reference>
<name>A0AAU9TN23_EUPED</name>